<dbReference type="AlphaFoldDB" id="A0A1C6SGD8"/>
<dbReference type="SUPFAM" id="SSF54909">
    <property type="entry name" value="Dimeric alpha+beta barrel"/>
    <property type="match status" value="1"/>
</dbReference>
<feature type="domain" description="ABM" evidence="1">
    <location>
        <begin position="2"/>
        <end position="91"/>
    </location>
</feature>
<proteinExistence type="predicted"/>
<keyword evidence="2" id="KW-0560">Oxidoreductase</keyword>
<keyword evidence="2" id="KW-0503">Monooxygenase</keyword>
<organism evidence="2 3">
    <name type="scientific">Micromonospora nigra</name>
    <dbReference type="NCBI Taxonomy" id="145857"/>
    <lineage>
        <taxon>Bacteria</taxon>
        <taxon>Bacillati</taxon>
        <taxon>Actinomycetota</taxon>
        <taxon>Actinomycetes</taxon>
        <taxon>Micromonosporales</taxon>
        <taxon>Micromonosporaceae</taxon>
        <taxon>Micromonospora</taxon>
    </lineage>
</organism>
<protein>
    <submittedName>
        <fullName evidence="2">Quinol monooxygenase YgiN</fullName>
    </submittedName>
</protein>
<dbReference type="Proteomes" id="UP000199699">
    <property type="component" value="Unassembled WGS sequence"/>
</dbReference>
<evidence type="ECO:0000259" key="1">
    <source>
        <dbReference type="PROSITE" id="PS51725"/>
    </source>
</evidence>
<evidence type="ECO:0000313" key="2">
    <source>
        <dbReference type="EMBL" id="SCL28554.1"/>
    </source>
</evidence>
<gene>
    <name evidence="2" type="ORF">GA0070616_3715</name>
</gene>
<dbReference type="PROSITE" id="PS51725">
    <property type="entry name" value="ABM"/>
    <property type="match status" value="1"/>
</dbReference>
<name>A0A1C6SGD8_9ACTN</name>
<dbReference type="STRING" id="145857.GA0070616_3715"/>
<accession>A0A1C6SGD8</accession>
<dbReference type="EMBL" id="FMHT01000003">
    <property type="protein sequence ID" value="SCL28554.1"/>
    <property type="molecule type" value="Genomic_DNA"/>
</dbReference>
<reference evidence="2 3" key="1">
    <citation type="submission" date="2016-06" db="EMBL/GenBank/DDBJ databases">
        <authorList>
            <person name="Kjaerup R.B."/>
            <person name="Dalgaard T.S."/>
            <person name="Juul-Madsen H.R."/>
        </authorList>
    </citation>
    <scope>NUCLEOTIDE SEQUENCE [LARGE SCALE GENOMIC DNA]</scope>
    <source>
        <strain evidence="2 3">DSM 43818</strain>
    </source>
</reference>
<dbReference type="OrthoDB" id="287932at2"/>
<keyword evidence="3" id="KW-1185">Reference proteome</keyword>
<dbReference type="InterPro" id="IPR007138">
    <property type="entry name" value="ABM_dom"/>
</dbReference>
<evidence type="ECO:0000313" key="3">
    <source>
        <dbReference type="Proteomes" id="UP000199699"/>
    </source>
</evidence>
<dbReference type="Gene3D" id="3.30.70.100">
    <property type="match status" value="1"/>
</dbReference>
<sequence length="94" mass="10466">MFIVAGTLYVDPAERDDYLASCEEVVRQARSAPGCVDFAISGDLVEPGRINVYERWESDEQLLDFRGSGPDREQTVAIMGAEVHKFRISTVESP</sequence>
<dbReference type="GO" id="GO:0004497">
    <property type="term" value="F:monooxygenase activity"/>
    <property type="evidence" value="ECO:0007669"/>
    <property type="project" value="UniProtKB-KW"/>
</dbReference>
<dbReference type="InterPro" id="IPR011008">
    <property type="entry name" value="Dimeric_a/b-barrel"/>
</dbReference>
<dbReference type="Pfam" id="PF03992">
    <property type="entry name" value="ABM"/>
    <property type="match status" value="1"/>
</dbReference>